<evidence type="ECO:0000313" key="6">
    <source>
        <dbReference type="EMBL" id="MBY9074048.1"/>
    </source>
</evidence>
<keyword evidence="7" id="KW-1185">Reference proteome</keyword>
<keyword evidence="6" id="KW-0966">Cell projection</keyword>
<keyword evidence="6" id="KW-0969">Cilium</keyword>
<dbReference type="Gene3D" id="1.20.1330.10">
    <property type="entry name" value="f41 fragment of flagellin, N-terminal domain"/>
    <property type="match status" value="1"/>
</dbReference>
<gene>
    <name evidence="6" type="primary">flgL</name>
    <name evidence="6" type="ORF">K1X13_04345</name>
</gene>
<evidence type="ECO:0000256" key="2">
    <source>
        <dbReference type="ARBA" id="ARBA00005709"/>
    </source>
</evidence>
<proteinExistence type="inferred from homology"/>
<keyword evidence="6" id="KW-0282">Flagellum</keyword>
<evidence type="ECO:0000259" key="4">
    <source>
        <dbReference type="Pfam" id="PF00669"/>
    </source>
</evidence>
<keyword evidence="3" id="KW-0975">Bacterial flagellum</keyword>
<sequence>MTSPRITQRLMVERSMTALQTGMGRLGRAQEQLSTGRLINRPSDSPTGANAAMRLREELAAGNQYARNASDGLSWLGRADNTLTSMLDGVRRSRDLMLQGASTGSTGTDTRRALAAEVTQIRESLLSLANTEHLGRPLFGGTTGGGAAYDVAGAFVGDTEAVSRTVGAGVGVRVNISGPEAFGAGADSLFAVLDEAVAALETNPGALGGVLDRLDAVSERMRTALADVGTRYGRVESALTTVDSTTIDTHAALSEVENVDIAKAIVDLQLQEVAYQAALGATARVIQPSLLDFLR</sequence>
<accession>A0ABS7RIZ9</accession>
<evidence type="ECO:0000256" key="1">
    <source>
        <dbReference type="ARBA" id="ARBA00004365"/>
    </source>
</evidence>
<dbReference type="Proteomes" id="UP000754710">
    <property type="component" value="Unassembled WGS sequence"/>
</dbReference>
<evidence type="ECO:0000259" key="5">
    <source>
        <dbReference type="Pfam" id="PF00700"/>
    </source>
</evidence>
<dbReference type="PANTHER" id="PTHR42792">
    <property type="entry name" value="FLAGELLIN"/>
    <property type="match status" value="1"/>
</dbReference>
<dbReference type="Pfam" id="PF00669">
    <property type="entry name" value="Flagellin_N"/>
    <property type="match status" value="1"/>
</dbReference>
<dbReference type="Pfam" id="PF00700">
    <property type="entry name" value="Flagellin_C"/>
    <property type="match status" value="1"/>
</dbReference>
<dbReference type="PANTHER" id="PTHR42792:SF1">
    <property type="entry name" value="FLAGELLAR HOOK-ASSOCIATED PROTEIN 3"/>
    <property type="match status" value="1"/>
</dbReference>
<dbReference type="InterPro" id="IPR013384">
    <property type="entry name" value="Flagell_FlgL"/>
</dbReference>
<dbReference type="InterPro" id="IPR046358">
    <property type="entry name" value="Flagellin_C"/>
</dbReference>
<evidence type="ECO:0000256" key="3">
    <source>
        <dbReference type="ARBA" id="ARBA00023143"/>
    </source>
</evidence>
<dbReference type="InterPro" id="IPR001492">
    <property type="entry name" value="Flagellin"/>
</dbReference>
<comment type="subcellular location">
    <subcellularLocation>
        <location evidence="1">Bacterial flagellum</location>
    </subcellularLocation>
</comment>
<dbReference type="NCBIfam" id="TIGR02550">
    <property type="entry name" value="flagell_flgL"/>
    <property type="match status" value="1"/>
</dbReference>
<organism evidence="6 7">
    <name type="scientific">Nocardioides jiangsuensis</name>
    <dbReference type="NCBI Taxonomy" id="2866161"/>
    <lineage>
        <taxon>Bacteria</taxon>
        <taxon>Bacillati</taxon>
        <taxon>Actinomycetota</taxon>
        <taxon>Actinomycetes</taxon>
        <taxon>Propionibacteriales</taxon>
        <taxon>Nocardioidaceae</taxon>
        <taxon>Nocardioides</taxon>
    </lineage>
</organism>
<evidence type="ECO:0000313" key="7">
    <source>
        <dbReference type="Proteomes" id="UP000754710"/>
    </source>
</evidence>
<dbReference type="InterPro" id="IPR001029">
    <property type="entry name" value="Flagellin_N"/>
</dbReference>
<protein>
    <submittedName>
        <fullName evidence="6">Flagellar hook-associated protein FlgL</fullName>
    </submittedName>
</protein>
<dbReference type="RefSeq" id="WP_221023771.1">
    <property type="nucleotide sequence ID" value="NZ_JAIEZQ010000001.1"/>
</dbReference>
<feature type="domain" description="Flagellin C-terminal" evidence="5">
    <location>
        <begin position="214"/>
        <end position="294"/>
    </location>
</feature>
<name>A0ABS7RIZ9_9ACTN</name>
<feature type="domain" description="Flagellin N-terminal" evidence="4">
    <location>
        <begin position="19"/>
        <end position="138"/>
    </location>
</feature>
<dbReference type="SUPFAM" id="SSF64518">
    <property type="entry name" value="Phase 1 flagellin"/>
    <property type="match status" value="1"/>
</dbReference>
<reference evidence="6 7" key="1">
    <citation type="submission" date="2021-08" db="EMBL/GenBank/DDBJ databases">
        <title>Nocardioides bacterium WL0053 sp. nov., isolated from the sediment.</title>
        <authorList>
            <person name="Wang L."/>
            <person name="Zhang D."/>
            <person name="Zhang A."/>
        </authorList>
    </citation>
    <scope>NUCLEOTIDE SEQUENCE [LARGE SCALE GENOMIC DNA]</scope>
    <source>
        <strain evidence="6 7">WL0053</strain>
    </source>
</reference>
<dbReference type="EMBL" id="JAIEZQ010000001">
    <property type="protein sequence ID" value="MBY9074048.1"/>
    <property type="molecule type" value="Genomic_DNA"/>
</dbReference>
<comment type="caution">
    <text evidence="6">The sequence shown here is derived from an EMBL/GenBank/DDBJ whole genome shotgun (WGS) entry which is preliminary data.</text>
</comment>
<comment type="similarity">
    <text evidence="2">Belongs to the bacterial flagellin family.</text>
</comment>